<proteinExistence type="predicted"/>
<organism evidence="1">
    <name type="scientific">Pseudomonas phage RVTF4</name>
    <dbReference type="NCBI Taxonomy" id="3236931"/>
    <lineage>
        <taxon>Viruses</taxon>
    </lineage>
</organism>
<protein>
    <submittedName>
        <fullName evidence="1">Uncharacterized protein</fullName>
    </submittedName>
</protein>
<sequence>MYFEGGSVTVLRALAQHVGPEWVNSEELRRHISRYPRNGYRIWLKQRKRWFSKTMVQTITVRDVTGEVDYYSKVVVPIKEQPDVVQESVDTPFVRCNCNSHGAGNCTIVEHRRG</sequence>
<dbReference type="EMBL" id="PQ015378">
    <property type="protein sequence ID" value="XDJ14544.1"/>
    <property type="molecule type" value="Genomic_DNA"/>
</dbReference>
<reference evidence="1" key="1">
    <citation type="submission" date="2024-07" db="EMBL/GenBank/DDBJ databases">
        <authorList>
            <person name="Bringhurst R.M."/>
            <person name="Homer T.E."/>
        </authorList>
    </citation>
    <scope>NUCLEOTIDE SEQUENCE</scope>
</reference>
<accession>A0AB39CCE6</accession>
<evidence type="ECO:0000313" key="1">
    <source>
        <dbReference type="EMBL" id="XDJ14544.1"/>
    </source>
</evidence>
<name>A0AB39CCE6_9VIRU</name>